<proteinExistence type="predicted"/>
<accession>A0ABV1HHM8</accession>
<dbReference type="EMBL" id="JBBMFJ010000002">
    <property type="protein sequence ID" value="MEQ2561810.1"/>
    <property type="molecule type" value="Genomic_DNA"/>
</dbReference>
<reference evidence="1 2" key="1">
    <citation type="submission" date="2024-03" db="EMBL/GenBank/DDBJ databases">
        <title>Human intestinal bacterial collection.</title>
        <authorList>
            <person name="Pauvert C."/>
            <person name="Hitch T.C.A."/>
            <person name="Clavel T."/>
        </authorList>
    </citation>
    <scope>NUCLEOTIDE SEQUENCE [LARGE SCALE GENOMIC DNA]</scope>
    <source>
        <strain evidence="1 2">CLA-AP-H27</strain>
    </source>
</reference>
<comment type="caution">
    <text evidence="1">The sequence shown here is derived from an EMBL/GenBank/DDBJ whole genome shotgun (WGS) entry which is preliminary data.</text>
</comment>
<dbReference type="SUPFAM" id="SSF54427">
    <property type="entry name" value="NTF2-like"/>
    <property type="match status" value="1"/>
</dbReference>
<sequence length="110" mass="12594">MLPIEKYIDAIENKDYEGLGNLFTRDGHYCDYCANGTPQHDYHLYGKEAISMFFRNKFLCRQYSILEPTVLSPSQAEFIACFGGYHVMAIVTLQQLSAGGHIRRLTVRPK</sequence>
<evidence type="ECO:0000313" key="1">
    <source>
        <dbReference type="EMBL" id="MEQ2561810.1"/>
    </source>
</evidence>
<evidence type="ECO:0008006" key="3">
    <source>
        <dbReference type="Google" id="ProtNLM"/>
    </source>
</evidence>
<dbReference type="Proteomes" id="UP001437460">
    <property type="component" value="Unassembled WGS sequence"/>
</dbReference>
<dbReference type="Gene3D" id="3.10.450.50">
    <property type="match status" value="1"/>
</dbReference>
<dbReference type="RefSeq" id="WP_349228254.1">
    <property type="nucleotide sequence ID" value="NZ_JBBMFJ010000002.1"/>
</dbReference>
<dbReference type="InterPro" id="IPR032710">
    <property type="entry name" value="NTF2-like_dom_sf"/>
</dbReference>
<protein>
    <recommendedName>
        <fullName evidence="3">SnoaL-like domain-containing protein</fullName>
    </recommendedName>
</protein>
<name>A0ABV1HHM8_9FIRM</name>
<gene>
    <name evidence="1" type="ORF">WMO41_01215</name>
</gene>
<organism evidence="1 2">
    <name type="scientific">Ventrimonas faecis</name>
    <dbReference type="NCBI Taxonomy" id="3133170"/>
    <lineage>
        <taxon>Bacteria</taxon>
        <taxon>Bacillati</taxon>
        <taxon>Bacillota</taxon>
        <taxon>Clostridia</taxon>
        <taxon>Lachnospirales</taxon>
        <taxon>Lachnospiraceae</taxon>
        <taxon>Ventrimonas</taxon>
    </lineage>
</organism>
<evidence type="ECO:0000313" key="2">
    <source>
        <dbReference type="Proteomes" id="UP001437460"/>
    </source>
</evidence>
<keyword evidence="2" id="KW-1185">Reference proteome</keyword>